<feature type="compositionally biased region" description="Gly residues" evidence="1">
    <location>
        <begin position="7"/>
        <end position="21"/>
    </location>
</feature>
<proteinExistence type="predicted"/>
<feature type="compositionally biased region" description="Low complexity" evidence="1">
    <location>
        <begin position="333"/>
        <end position="347"/>
    </location>
</feature>
<gene>
    <name evidence="2" type="ORF">HYH02_007977</name>
</gene>
<feature type="compositionally biased region" description="Low complexity" evidence="1">
    <location>
        <begin position="162"/>
        <end position="180"/>
    </location>
</feature>
<dbReference type="Proteomes" id="UP000613740">
    <property type="component" value="Unassembled WGS sequence"/>
</dbReference>
<feature type="region of interest" description="Disordered" evidence="1">
    <location>
        <begin position="261"/>
        <end position="376"/>
    </location>
</feature>
<evidence type="ECO:0000313" key="2">
    <source>
        <dbReference type="EMBL" id="KAG2447237.1"/>
    </source>
</evidence>
<dbReference type="EMBL" id="JAEHOD010000023">
    <property type="protein sequence ID" value="KAG2447237.1"/>
    <property type="molecule type" value="Genomic_DNA"/>
</dbReference>
<dbReference type="AlphaFoldDB" id="A0A835WGS4"/>
<dbReference type="InterPro" id="IPR036397">
    <property type="entry name" value="RNaseH_sf"/>
</dbReference>
<organism evidence="2 3">
    <name type="scientific">Chlamydomonas schloesseri</name>
    <dbReference type="NCBI Taxonomy" id="2026947"/>
    <lineage>
        <taxon>Eukaryota</taxon>
        <taxon>Viridiplantae</taxon>
        <taxon>Chlorophyta</taxon>
        <taxon>core chlorophytes</taxon>
        <taxon>Chlorophyceae</taxon>
        <taxon>CS clade</taxon>
        <taxon>Chlamydomonadales</taxon>
        <taxon>Chlamydomonadaceae</taxon>
        <taxon>Chlamydomonas</taxon>
    </lineage>
</organism>
<feature type="region of interest" description="Disordered" evidence="1">
    <location>
        <begin position="1"/>
        <end position="28"/>
    </location>
</feature>
<evidence type="ECO:0000313" key="3">
    <source>
        <dbReference type="Proteomes" id="UP000613740"/>
    </source>
</evidence>
<feature type="region of interest" description="Disordered" evidence="1">
    <location>
        <begin position="418"/>
        <end position="459"/>
    </location>
</feature>
<dbReference type="GO" id="GO:0003676">
    <property type="term" value="F:nucleic acid binding"/>
    <property type="evidence" value="ECO:0007669"/>
    <property type="project" value="InterPro"/>
</dbReference>
<dbReference type="OrthoDB" id="446462at2759"/>
<comment type="caution">
    <text evidence="2">The sequence shown here is derived from an EMBL/GenBank/DDBJ whole genome shotgun (WGS) entry which is preliminary data.</text>
</comment>
<accession>A0A835WGS4</accession>
<evidence type="ECO:0000256" key="1">
    <source>
        <dbReference type="SAM" id="MobiDB-lite"/>
    </source>
</evidence>
<dbReference type="InterPro" id="IPR012337">
    <property type="entry name" value="RNaseH-like_sf"/>
</dbReference>
<feature type="region of interest" description="Disordered" evidence="1">
    <location>
        <begin position="214"/>
        <end position="248"/>
    </location>
</feature>
<feature type="compositionally biased region" description="Low complexity" evidence="1">
    <location>
        <begin position="128"/>
        <end position="147"/>
    </location>
</feature>
<feature type="compositionally biased region" description="Gly residues" evidence="1">
    <location>
        <begin position="446"/>
        <end position="459"/>
    </location>
</feature>
<dbReference type="SUPFAM" id="SSF53098">
    <property type="entry name" value="Ribonuclease H-like"/>
    <property type="match status" value="1"/>
</dbReference>
<feature type="compositionally biased region" description="Low complexity" evidence="1">
    <location>
        <begin position="433"/>
        <end position="445"/>
    </location>
</feature>
<protein>
    <recommendedName>
        <fullName evidence="4">3'-5' exonuclease domain-containing protein</fullName>
    </recommendedName>
</protein>
<evidence type="ECO:0008006" key="4">
    <source>
        <dbReference type="Google" id="ProtNLM"/>
    </source>
</evidence>
<keyword evidence="3" id="KW-1185">Reference proteome</keyword>
<dbReference type="Gene3D" id="3.30.420.10">
    <property type="entry name" value="Ribonuclease H-like superfamily/Ribonuclease H"/>
    <property type="match status" value="1"/>
</dbReference>
<reference evidence="2" key="1">
    <citation type="journal article" date="2020" name="bioRxiv">
        <title>Comparative genomics of Chlamydomonas.</title>
        <authorList>
            <person name="Craig R.J."/>
            <person name="Hasan A.R."/>
            <person name="Ness R.W."/>
            <person name="Keightley P.D."/>
        </authorList>
    </citation>
    <scope>NUCLEOTIDE SEQUENCE</scope>
    <source>
        <strain evidence="2">CCAP 11/173</strain>
    </source>
</reference>
<name>A0A835WGS4_9CHLO</name>
<feature type="region of interest" description="Disordered" evidence="1">
    <location>
        <begin position="119"/>
        <end position="192"/>
    </location>
</feature>
<sequence length="768" mass="75418">MYHHHGLGQGHQQGQHGGGPGAPAQFATSDSLAVGPAGVTTTYIQVPQQQAVLLGPGTVFGVAGPGGFTVFPTSAGLLPAGVYASPHVSQLPQGAYPAAAGGGLGSVPQLIGGAAMSYGAHPPHHMQHIQQQHMQQLQQQQQQQSLQARAGHPHHPHSQAVGGQQPLPLPQRRPGMRPQQHQSFDSAAARPGGTYLGSAGAVVTGPIVHAGNPGPYHHQHLVHSPAPGSSVMAVGGPGSRGQASASAGQGAPAYARAVGSAGAARTGPPSGGGGVYGSPPAADTASAEGLEGASVEEPQPPPSTAEGSSQGGGGGSSGAATGAAVSPGGGNPSAGSSSAAAGSAPAATGVRSGGAPQQSLGSAAGGAFQQQRGPAVPGAAAAPEAAAGVAVERPAGVAGAGTLLSGTISNLDMSDSAAHGLHQQQHHQHQHPQQHPQQPSGPGAWAAGGGAAVAAGSSGGPAGVVRPFPVGMLVGVGPGGAPHAVVGGGAFGDANASAGMAGLNLAPVGLAAVGHGGLMGHGGRTVGAGGGGPGGGGGGGLPDHGGATAMRAMINWRATFGSSLQPYDVLPPDHPGKATEGLSELRLGPLEVLVAETPDAANVAVEALRSRMWDGVLAMATVERNDEADPIALLQLSAAGLALVVRPAVCGGLPAAFRTAVVEDSDIELVVASWNSSDERNFEESFGLQTFWCQITELPKVAKASGYSKIGIKALVQAVLEPAAAMPKSKKMASYDWSSPKLPPEIIKQAVLDVACIEHVFRCLDGRF</sequence>